<name>A0AA41W5C7_9GAMM</name>
<keyword evidence="9" id="KW-0969">Cilium</keyword>
<comment type="subunit">
    <text evidence="6">The basal body constitutes a major portion of the flagellar organelle and consists of a number of rings mounted on a central rod.</text>
</comment>
<comment type="subcellular location">
    <subcellularLocation>
        <location evidence="1 6">Bacterial flagellum basal body</location>
    </subcellularLocation>
</comment>
<protein>
    <recommendedName>
        <fullName evidence="3 6">Flagellar basal body rod protein FlgB</fullName>
    </recommendedName>
</protein>
<sequence>MAINFDNALGIHQHTLGVRSQRAEVLASNMANADTPNYKARDIDFQTALSRAQSNQSGRQSLARTNERHIAMSSEMTPEMKFRVPNQPDTGDGNTVDVQAERNNYLQNSLEYQASVQFLGSKFKGLTKALKGE</sequence>
<dbReference type="RefSeq" id="WP_251260306.1">
    <property type="nucleotide sequence ID" value="NZ_JAMQGP010000002.1"/>
</dbReference>
<dbReference type="Pfam" id="PF00460">
    <property type="entry name" value="Flg_bb_rod"/>
    <property type="match status" value="1"/>
</dbReference>
<feature type="compositionally biased region" description="Polar residues" evidence="7">
    <location>
        <begin position="87"/>
        <end position="96"/>
    </location>
</feature>
<evidence type="ECO:0000256" key="3">
    <source>
        <dbReference type="ARBA" id="ARBA00014376"/>
    </source>
</evidence>
<reference evidence="9 10" key="1">
    <citation type="journal article" date="2013" name="Antonie Van Leeuwenhoek">
        <title>Echinimonas agarilytica gen. nov., sp. nov., a new gammaproteobacterium isolated from the sea urchin Strongylocentrotus intermedius.</title>
        <authorList>
            <person name="Nedashkovskaya O.I."/>
            <person name="Stenkova A.M."/>
            <person name="Zhukova N.V."/>
            <person name="Van Trappen S."/>
            <person name="Lee J.S."/>
            <person name="Kim S.B."/>
        </authorList>
    </citation>
    <scope>NUCLEOTIDE SEQUENCE [LARGE SCALE GENOMIC DNA]</scope>
    <source>
        <strain evidence="9 10">KMM 6351</strain>
    </source>
</reference>
<feature type="region of interest" description="Disordered" evidence="7">
    <location>
        <begin position="73"/>
        <end position="96"/>
    </location>
</feature>
<organism evidence="9 10">
    <name type="scientific">Echinimonas agarilytica</name>
    <dbReference type="NCBI Taxonomy" id="1215918"/>
    <lineage>
        <taxon>Bacteria</taxon>
        <taxon>Pseudomonadati</taxon>
        <taxon>Pseudomonadota</taxon>
        <taxon>Gammaproteobacteria</taxon>
        <taxon>Alteromonadales</taxon>
        <taxon>Echinimonadaceae</taxon>
        <taxon>Echinimonas</taxon>
    </lineage>
</organism>
<proteinExistence type="inferred from homology"/>
<gene>
    <name evidence="9" type="primary">flgB</name>
    <name evidence="9" type="ORF">NAF29_04500</name>
</gene>
<comment type="similarity">
    <text evidence="2 6">Belongs to the flagella basal body rod proteins family.</text>
</comment>
<dbReference type="PIRSF" id="PIRSF002889">
    <property type="entry name" value="Rod_FlgB"/>
    <property type="match status" value="1"/>
</dbReference>
<dbReference type="InterPro" id="IPR001444">
    <property type="entry name" value="Flag_bb_rod_N"/>
</dbReference>
<evidence type="ECO:0000256" key="5">
    <source>
        <dbReference type="ARBA" id="ARBA00024934"/>
    </source>
</evidence>
<dbReference type="EMBL" id="JAMQGP010000002">
    <property type="protein sequence ID" value="MCM2678935.1"/>
    <property type="molecule type" value="Genomic_DNA"/>
</dbReference>
<evidence type="ECO:0000256" key="2">
    <source>
        <dbReference type="ARBA" id="ARBA00009677"/>
    </source>
</evidence>
<evidence type="ECO:0000256" key="6">
    <source>
        <dbReference type="PIRNR" id="PIRNR002889"/>
    </source>
</evidence>
<dbReference type="PANTHER" id="PTHR30435">
    <property type="entry name" value="FLAGELLAR PROTEIN"/>
    <property type="match status" value="1"/>
</dbReference>
<evidence type="ECO:0000256" key="4">
    <source>
        <dbReference type="ARBA" id="ARBA00023143"/>
    </source>
</evidence>
<evidence type="ECO:0000256" key="7">
    <source>
        <dbReference type="SAM" id="MobiDB-lite"/>
    </source>
</evidence>
<feature type="domain" description="Flagellar basal body rod protein N-terminal" evidence="8">
    <location>
        <begin position="18"/>
        <end position="39"/>
    </location>
</feature>
<evidence type="ECO:0000256" key="1">
    <source>
        <dbReference type="ARBA" id="ARBA00004117"/>
    </source>
</evidence>
<dbReference type="InterPro" id="IPR006300">
    <property type="entry name" value="FlgB"/>
</dbReference>
<dbReference type="AlphaFoldDB" id="A0AA41W5C7"/>
<dbReference type="InterPro" id="IPR019776">
    <property type="entry name" value="Flagellar_basal_body_rod_CS"/>
</dbReference>
<keyword evidence="9" id="KW-0282">Flagellum</keyword>
<dbReference type="GO" id="GO:0071978">
    <property type="term" value="P:bacterial-type flagellum-dependent swarming motility"/>
    <property type="evidence" value="ECO:0007669"/>
    <property type="project" value="TreeGrafter"/>
</dbReference>
<dbReference type="GO" id="GO:0030694">
    <property type="term" value="C:bacterial-type flagellum basal body, rod"/>
    <property type="evidence" value="ECO:0007669"/>
    <property type="project" value="InterPro"/>
</dbReference>
<evidence type="ECO:0000259" key="8">
    <source>
        <dbReference type="Pfam" id="PF00460"/>
    </source>
</evidence>
<dbReference type="PANTHER" id="PTHR30435:SF12">
    <property type="entry name" value="FLAGELLAR BASAL BODY ROD PROTEIN FLGB"/>
    <property type="match status" value="1"/>
</dbReference>
<dbReference type="NCBIfam" id="TIGR01396">
    <property type="entry name" value="FlgB"/>
    <property type="match status" value="1"/>
</dbReference>
<comment type="function">
    <text evidence="5 6">Structural component of flagellum, the bacterial motility apparatus. Part of the rod structure of flagellar basal body.</text>
</comment>
<keyword evidence="10" id="KW-1185">Reference proteome</keyword>
<evidence type="ECO:0000313" key="10">
    <source>
        <dbReference type="Proteomes" id="UP001165393"/>
    </source>
</evidence>
<comment type="caution">
    <text evidence="9">The sequence shown here is derived from an EMBL/GenBank/DDBJ whole genome shotgun (WGS) entry which is preliminary data.</text>
</comment>
<dbReference type="Proteomes" id="UP001165393">
    <property type="component" value="Unassembled WGS sequence"/>
</dbReference>
<keyword evidence="4 6" id="KW-0975">Bacterial flagellum</keyword>
<accession>A0AA41W5C7</accession>
<evidence type="ECO:0000313" key="9">
    <source>
        <dbReference type="EMBL" id="MCM2678935.1"/>
    </source>
</evidence>
<dbReference type="PROSITE" id="PS00588">
    <property type="entry name" value="FLAGELLA_BB_ROD"/>
    <property type="match status" value="1"/>
</dbReference>
<keyword evidence="9" id="KW-0966">Cell projection</keyword>